<proteinExistence type="predicted"/>
<protein>
    <submittedName>
        <fullName evidence="2">Uncharacterized protein</fullName>
    </submittedName>
</protein>
<feature type="region of interest" description="Disordered" evidence="1">
    <location>
        <begin position="33"/>
        <end position="52"/>
    </location>
</feature>
<evidence type="ECO:0000313" key="2">
    <source>
        <dbReference type="EMBL" id="QHT85817.1"/>
    </source>
</evidence>
<name>A0A6C0I090_9ZZZZ</name>
<organism evidence="2">
    <name type="scientific">viral metagenome</name>
    <dbReference type="NCBI Taxonomy" id="1070528"/>
    <lineage>
        <taxon>unclassified sequences</taxon>
        <taxon>metagenomes</taxon>
        <taxon>organismal metagenomes</taxon>
    </lineage>
</organism>
<dbReference type="EMBL" id="MN740046">
    <property type="protein sequence ID" value="QHT85817.1"/>
    <property type="molecule type" value="Genomic_DNA"/>
</dbReference>
<dbReference type="AlphaFoldDB" id="A0A6C0I090"/>
<accession>A0A6C0I090</accession>
<evidence type="ECO:0000256" key="1">
    <source>
        <dbReference type="SAM" id="MobiDB-lite"/>
    </source>
</evidence>
<reference evidence="2" key="1">
    <citation type="journal article" date="2020" name="Nature">
        <title>Giant virus diversity and host interactions through global metagenomics.</title>
        <authorList>
            <person name="Schulz F."/>
            <person name="Roux S."/>
            <person name="Paez-Espino D."/>
            <person name="Jungbluth S."/>
            <person name="Walsh D.A."/>
            <person name="Denef V.J."/>
            <person name="McMahon K.D."/>
            <person name="Konstantinidis K.T."/>
            <person name="Eloe-Fadrosh E.A."/>
            <person name="Kyrpides N.C."/>
            <person name="Woyke T."/>
        </authorList>
    </citation>
    <scope>NUCLEOTIDE SEQUENCE</scope>
    <source>
        <strain evidence="2">GVMAG-M-3300023184-182</strain>
    </source>
</reference>
<sequence length="52" mass="6194">MSLPQFPELWLIIQWIQENAYDYASDDENTKYQQNQIKTDADIRGPQPPIRN</sequence>